<dbReference type="InterPro" id="IPR020550">
    <property type="entry name" value="Inositol_monophosphatase_CS"/>
</dbReference>
<keyword evidence="2" id="KW-0460">Magnesium</keyword>
<dbReference type="EMBL" id="JARO02008312">
    <property type="protein sequence ID" value="KPP62878.1"/>
    <property type="molecule type" value="Genomic_DNA"/>
</dbReference>
<dbReference type="Pfam" id="PF00459">
    <property type="entry name" value="Inositol_P"/>
    <property type="match status" value="1"/>
</dbReference>
<feature type="binding site" evidence="2">
    <location>
        <position position="327"/>
    </location>
    <ligand>
        <name>Mg(2+)</name>
        <dbReference type="ChEBI" id="CHEBI:18420"/>
        <label>1</label>
        <note>catalytic</note>
    </ligand>
</feature>
<dbReference type="GO" id="GO:0046872">
    <property type="term" value="F:metal ion binding"/>
    <property type="evidence" value="ECO:0007669"/>
    <property type="project" value="UniProtKB-KW"/>
</dbReference>
<dbReference type="STRING" id="113540.ENSSFOP00015038417"/>
<dbReference type="PANTHER" id="PTHR43028:SF3">
    <property type="entry name" value="INOSITOL POLYPHOSPHATE 1-PHOSPHATASE"/>
    <property type="match status" value="1"/>
</dbReference>
<feature type="binding site" evidence="2">
    <location>
        <position position="79"/>
    </location>
    <ligand>
        <name>Mg(2+)</name>
        <dbReference type="ChEBI" id="CHEBI:18420"/>
        <label>1</label>
        <note>catalytic</note>
    </ligand>
</feature>
<protein>
    <submittedName>
        <fullName evidence="3">Inositol polyphosphate 1-phosphatase-like</fullName>
    </submittedName>
</protein>
<name>A0A0P7YA84_SCLFO</name>
<dbReference type="SUPFAM" id="SSF56655">
    <property type="entry name" value="Carbohydrate phosphatase"/>
    <property type="match status" value="2"/>
</dbReference>
<dbReference type="InterPro" id="IPR000760">
    <property type="entry name" value="Inositol_monophosphatase-like"/>
</dbReference>
<dbReference type="Proteomes" id="UP000034805">
    <property type="component" value="Unassembled WGS sequence"/>
</dbReference>
<dbReference type="Gene3D" id="3.40.190.80">
    <property type="match status" value="1"/>
</dbReference>
<dbReference type="PROSITE" id="PS00630">
    <property type="entry name" value="IMP_2"/>
    <property type="match status" value="1"/>
</dbReference>
<comment type="similarity">
    <text evidence="1">Belongs to the inositol monophosphatase superfamily.</text>
</comment>
<evidence type="ECO:0000256" key="1">
    <source>
        <dbReference type="ARBA" id="ARBA00009759"/>
    </source>
</evidence>
<comment type="caution">
    <text evidence="3">The sequence shown here is derived from an EMBL/GenBank/DDBJ whole genome shotgun (WGS) entry which is preliminary data.</text>
</comment>
<evidence type="ECO:0000256" key="2">
    <source>
        <dbReference type="PIRSR" id="PIRSR600760-2"/>
    </source>
</evidence>
<accession>A0A0P7YA84</accession>
<proteinExistence type="inferred from homology"/>
<reference evidence="3 4" key="1">
    <citation type="submission" date="2015-08" db="EMBL/GenBank/DDBJ databases">
        <title>The genome of the Asian arowana (Scleropages formosus).</title>
        <authorList>
            <person name="Tan M.H."/>
            <person name="Gan H.M."/>
            <person name="Croft L.J."/>
            <person name="Austin C.M."/>
        </authorList>
    </citation>
    <scope>NUCLEOTIDE SEQUENCE [LARGE SCALE GENOMIC DNA]</scope>
    <source>
        <strain evidence="3">Aro1</strain>
    </source>
</reference>
<evidence type="ECO:0000313" key="3">
    <source>
        <dbReference type="EMBL" id="KPP62878.1"/>
    </source>
</evidence>
<organism evidence="3 4">
    <name type="scientific">Scleropages formosus</name>
    <name type="common">Asian bonytongue</name>
    <name type="synonym">Osteoglossum formosum</name>
    <dbReference type="NCBI Taxonomy" id="113540"/>
    <lineage>
        <taxon>Eukaryota</taxon>
        <taxon>Metazoa</taxon>
        <taxon>Chordata</taxon>
        <taxon>Craniata</taxon>
        <taxon>Vertebrata</taxon>
        <taxon>Euteleostomi</taxon>
        <taxon>Actinopterygii</taxon>
        <taxon>Neopterygii</taxon>
        <taxon>Teleostei</taxon>
        <taxon>Osteoglossocephala</taxon>
        <taxon>Osteoglossomorpha</taxon>
        <taxon>Osteoglossiformes</taxon>
        <taxon>Osteoglossidae</taxon>
        <taxon>Scleropages</taxon>
    </lineage>
</organism>
<keyword evidence="2" id="KW-0479">Metal-binding</keyword>
<comment type="cofactor">
    <cofactor evidence="2">
        <name>Mg(2+)</name>
        <dbReference type="ChEBI" id="CHEBI:18420"/>
    </cofactor>
</comment>
<dbReference type="PANTHER" id="PTHR43028">
    <property type="entry name" value="3'(2'),5'-BISPHOSPHATE NUCLEOTIDASE 1"/>
    <property type="match status" value="1"/>
</dbReference>
<dbReference type="GO" id="GO:0046854">
    <property type="term" value="P:phosphatidylinositol phosphate biosynthetic process"/>
    <property type="evidence" value="ECO:0007669"/>
    <property type="project" value="InterPro"/>
</dbReference>
<evidence type="ECO:0000313" key="4">
    <source>
        <dbReference type="Proteomes" id="UP000034805"/>
    </source>
</evidence>
<sequence>MSELACALVRASEKAANIARSCRQEDALFGLLVEEKKEGEKNKKFVADFKTLADVLVQEVIKHDIGKEFPGLEGCIFGEESNEFTNGLGEKIQVKVCDTEQDTCLLLSKVLGGNMAAAAALARAAHRDVAVSNLDVGTVHLPQDRLGVWVDPIGNANSPHQRVLSKRNIPKHQGHSGDEYIRGISDSIADRNVYSQGLQCVTVLIGVYDLQTGEPLVGVVNQPFAALDPKTQKWSGKYYWGISSGSNNIASLQPSGERTTGADGSQQEALMSVVLSTGEAEGVKKALLQACEGRVHYAAGAGYKSLCVVLGLVDAYVFSEDTTFRWDCCGPHAILRSMGGGMADLKECLRLRRDGKPELRPELVYNAPVEGAAGADRWANKGGLVAYRSPAHLDAVLALLSTVAL</sequence>
<gene>
    <name evidence="3" type="ORF">Z043_118904</name>
</gene>
<dbReference type="FunFam" id="3.40.190.80:FF:000015">
    <property type="entry name" value="Inositol polyphosphate 1-phosphatase"/>
    <property type="match status" value="1"/>
</dbReference>
<feature type="binding site" evidence="2">
    <location>
        <position position="151"/>
    </location>
    <ligand>
        <name>Mg(2+)</name>
        <dbReference type="ChEBI" id="CHEBI:18420"/>
        <label>1</label>
        <note>catalytic</note>
    </ligand>
</feature>
<dbReference type="AlphaFoldDB" id="A0A0P7YA84"/>
<dbReference type="Gene3D" id="3.30.540.10">
    <property type="entry name" value="Fructose-1,6-Bisphosphatase, subunit A, domain 1"/>
    <property type="match status" value="1"/>
</dbReference>
<feature type="binding site" evidence="2">
    <location>
        <position position="153"/>
    </location>
    <ligand>
        <name>Mg(2+)</name>
        <dbReference type="ChEBI" id="CHEBI:18420"/>
        <label>1</label>
        <note>catalytic</note>
    </ligand>
</feature>
<dbReference type="GO" id="GO:0004441">
    <property type="term" value="F:inositol-1,4-bisphosphate 1-phosphatase activity"/>
    <property type="evidence" value="ECO:0007669"/>
    <property type="project" value="TreeGrafter"/>
</dbReference>
<dbReference type="InterPro" id="IPR050725">
    <property type="entry name" value="CysQ/Inositol_MonoPase"/>
</dbReference>